<name>A0AAE9IYB7_CAEBR</name>
<evidence type="ECO:0000256" key="2">
    <source>
        <dbReference type="ARBA" id="ARBA00022729"/>
    </source>
</evidence>
<dbReference type="Gene3D" id="3.80.10.10">
    <property type="entry name" value="Ribonuclease Inhibitor"/>
    <property type="match status" value="2"/>
</dbReference>
<feature type="compositionally biased region" description="Pro residues" evidence="5">
    <location>
        <begin position="591"/>
        <end position="602"/>
    </location>
</feature>
<dbReference type="Pfam" id="PF13855">
    <property type="entry name" value="LRR_8"/>
    <property type="match status" value="4"/>
</dbReference>
<evidence type="ECO:0000256" key="4">
    <source>
        <dbReference type="ARBA" id="ARBA00023180"/>
    </source>
</evidence>
<evidence type="ECO:0000256" key="5">
    <source>
        <dbReference type="SAM" id="MobiDB-lite"/>
    </source>
</evidence>
<keyword evidence="4" id="KW-0325">Glycoprotein</keyword>
<dbReference type="InterPro" id="IPR032675">
    <property type="entry name" value="LRR_dom_sf"/>
</dbReference>
<evidence type="ECO:0000256" key="6">
    <source>
        <dbReference type="SAM" id="Phobius"/>
    </source>
</evidence>
<evidence type="ECO:0000313" key="9">
    <source>
        <dbReference type="Proteomes" id="UP000827892"/>
    </source>
</evidence>
<keyword evidence="6" id="KW-1133">Transmembrane helix</keyword>
<protein>
    <submittedName>
        <fullName evidence="8">Uncharacterized protein</fullName>
    </submittedName>
</protein>
<evidence type="ECO:0000256" key="7">
    <source>
        <dbReference type="SAM" id="SignalP"/>
    </source>
</evidence>
<feature type="signal peptide" evidence="7">
    <location>
        <begin position="1"/>
        <end position="23"/>
    </location>
</feature>
<keyword evidence="3" id="KW-0677">Repeat</keyword>
<dbReference type="EMBL" id="CP090891">
    <property type="protein sequence ID" value="ULU10181.1"/>
    <property type="molecule type" value="Genomic_DNA"/>
</dbReference>
<dbReference type="InterPro" id="IPR003591">
    <property type="entry name" value="Leu-rich_rpt_typical-subtyp"/>
</dbReference>
<dbReference type="PROSITE" id="PS51450">
    <property type="entry name" value="LRR"/>
    <property type="match status" value="3"/>
</dbReference>
<evidence type="ECO:0000256" key="1">
    <source>
        <dbReference type="ARBA" id="ARBA00022614"/>
    </source>
</evidence>
<gene>
    <name evidence="8" type="ORF">L3Y34_014476</name>
</gene>
<accession>A0AAE9IYB7</accession>
<dbReference type="AlphaFoldDB" id="A0AAE9IYB7"/>
<sequence>MNEHFLLCFLLLYLTTILKYCFPKESKVSTISSLFGDFSWEIYQQVALLSCWVLHESLLKNHQSRRRPTSFPRLISHLFVVLFSSLVHRSFYFQISFSKMRLPLITLLLLCQQLFACQSGCKCPTRTTAVCKGSSLRSIPILLDPRTTILDLSNNRISRLSADELSLYPNLEQLILKNNSITHLSADVFSTLPHLRLLDLSSNSLLSLPNEVFSKLKNLKTLIISSNDVQLEPECFSGLSQLHTLSLADNRLSFLPPSVLKPLSGLKSLDLSANKLLSIPASVLSNLGGIETLKLKQNLLSSLETGMFVAQKELKLLDISENLIGDIEEGALYGLEKLETLNFTNNQLVRLPGNTWSLSSLKCLDLSSNLFVSLETASFDGLPSLQYLNISHSRNLKTIQMASFVQLSSLHWLSVSSSALTYIHPSAFNQIPPLSHLDLSNNELRYLAPGMLQWQNIRNLYLANNDWQCSCDLRVSNLKPRDDAKCAGPENLAGAPLNELNSCTILGGLLIPFLLVIFILLLALVILALACKRPSKGSSSSKNRAFYNDQLIAALNSHKEYSFDCHSPYTMSSEDSRDSAYESPTSALMPRRPPPSCPPPPRLLTLPRDGPMHVPPPIVPTLLRNSNDPYLIPKSSQVPISRL</sequence>
<keyword evidence="6" id="KW-0472">Membrane</keyword>
<dbReference type="SUPFAM" id="SSF52058">
    <property type="entry name" value="L domain-like"/>
    <property type="match status" value="1"/>
</dbReference>
<keyword evidence="6" id="KW-0812">Transmembrane</keyword>
<evidence type="ECO:0000256" key="3">
    <source>
        <dbReference type="ARBA" id="ARBA00022737"/>
    </source>
</evidence>
<dbReference type="SMART" id="SM00369">
    <property type="entry name" value="LRR_TYP"/>
    <property type="match status" value="12"/>
</dbReference>
<dbReference type="FunFam" id="3.80.10.10:FF:000770">
    <property type="entry name" value="Uncharacterized protein"/>
    <property type="match status" value="1"/>
</dbReference>
<dbReference type="PRINTS" id="PR00019">
    <property type="entry name" value="LEURICHRPT"/>
</dbReference>
<proteinExistence type="predicted"/>
<dbReference type="Proteomes" id="UP000827892">
    <property type="component" value="Chromosome I"/>
</dbReference>
<keyword evidence="2 7" id="KW-0732">Signal</keyword>
<feature type="chain" id="PRO_5042237814" evidence="7">
    <location>
        <begin position="24"/>
        <end position="643"/>
    </location>
</feature>
<feature type="region of interest" description="Disordered" evidence="5">
    <location>
        <begin position="570"/>
        <end position="610"/>
    </location>
</feature>
<reference evidence="8 9" key="1">
    <citation type="submission" date="2022-05" db="EMBL/GenBank/DDBJ databases">
        <title>Chromosome-level reference genomes for two strains of Caenorhabditis briggsae: an improved platform for comparative genomics.</title>
        <authorList>
            <person name="Stevens L."/>
            <person name="Andersen E.C."/>
        </authorList>
    </citation>
    <scope>NUCLEOTIDE SEQUENCE [LARGE SCALE GENOMIC DNA]</scope>
    <source>
        <strain evidence="8">QX1410_ONT</strain>
        <tissue evidence="8">Whole-organism</tissue>
    </source>
</reference>
<evidence type="ECO:0000313" key="8">
    <source>
        <dbReference type="EMBL" id="ULU10181.1"/>
    </source>
</evidence>
<dbReference type="PANTHER" id="PTHR24366">
    <property type="entry name" value="IG(IMMUNOGLOBULIN) AND LRR(LEUCINE RICH REPEAT) DOMAINS"/>
    <property type="match status" value="1"/>
</dbReference>
<dbReference type="PANTHER" id="PTHR24366:SF96">
    <property type="entry name" value="LEUCINE RICH REPEAT CONTAINING 53"/>
    <property type="match status" value="1"/>
</dbReference>
<dbReference type="InterPro" id="IPR001611">
    <property type="entry name" value="Leu-rich_rpt"/>
</dbReference>
<keyword evidence="1" id="KW-0433">Leucine-rich repeat</keyword>
<feature type="transmembrane region" description="Helical" evidence="6">
    <location>
        <begin position="505"/>
        <end position="530"/>
    </location>
</feature>
<organism evidence="8 9">
    <name type="scientific">Caenorhabditis briggsae</name>
    <dbReference type="NCBI Taxonomy" id="6238"/>
    <lineage>
        <taxon>Eukaryota</taxon>
        <taxon>Metazoa</taxon>
        <taxon>Ecdysozoa</taxon>
        <taxon>Nematoda</taxon>
        <taxon>Chromadorea</taxon>
        <taxon>Rhabditida</taxon>
        <taxon>Rhabditina</taxon>
        <taxon>Rhabditomorpha</taxon>
        <taxon>Rhabditoidea</taxon>
        <taxon>Rhabditidae</taxon>
        <taxon>Peloderinae</taxon>
        <taxon>Caenorhabditis</taxon>
    </lineage>
</organism>